<organism evidence="2 3">
    <name type="scientific">Patella caerulea</name>
    <name type="common">Rayed Mediterranean limpet</name>
    <dbReference type="NCBI Taxonomy" id="87958"/>
    <lineage>
        <taxon>Eukaryota</taxon>
        <taxon>Metazoa</taxon>
        <taxon>Spiralia</taxon>
        <taxon>Lophotrochozoa</taxon>
        <taxon>Mollusca</taxon>
        <taxon>Gastropoda</taxon>
        <taxon>Patellogastropoda</taxon>
        <taxon>Patelloidea</taxon>
        <taxon>Patellidae</taxon>
        <taxon>Patella</taxon>
    </lineage>
</organism>
<dbReference type="AlphaFoldDB" id="A0AAN8JJ08"/>
<keyword evidence="3" id="KW-1185">Reference proteome</keyword>
<dbReference type="PANTHER" id="PTHR34239:SF2">
    <property type="entry name" value="TRANSPOSABLE ELEMENT P TRANSPOSASE_THAP9 CONSERVED DOMAIN-CONTAINING PROTEIN"/>
    <property type="match status" value="1"/>
</dbReference>
<gene>
    <name evidence="2" type="ORF">SNE40_013121</name>
</gene>
<evidence type="ECO:0000313" key="2">
    <source>
        <dbReference type="EMBL" id="KAK6178322.1"/>
    </source>
</evidence>
<proteinExistence type="predicted"/>
<feature type="region of interest" description="Disordered" evidence="1">
    <location>
        <begin position="15"/>
        <end position="36"/>
    </location>
</feature>
<comment type="caution">
    <text evidence="2">The sequence shown here is derived from an EMBL/GenBank/DDBJ whole genome shotgun (WGS) entry which is preliminary data.</text>
</comment>
<evidence type="ECO:0000313" key="3">
    <source>
        <dbReference type="Proteomes" id="UP001347796"/>
    </source>
</evidence>
<sequence>MVVDDDDGTKELNNLNNLFDGKQKGGGTDVSIHPTTSSTSSTLVIIDKSSKLPEGFVDIMSQYNKDDQYSASIDDGLAKVSDNNVKFDPSEDKVNELLNKYKRPGNCEFLEVTKVNPPVWEFLSSETISNDLKLQRIQNMIISGLIPLARLSELLMKKAVGGDGVVVKHGFRLLTDSMALLASANADIIGRKRIWMKGDVHQNYRSLCTLKGDNGTLLFGSDLSQKLKDIFETNRVSQKANNRNYGYRDRHSNCNRFSPYSGGRKPFNRNLAMESNSGQRFFFRESPETTLQKKVWTQFQSQCAQQDQQQQTVTNNLPNLISINKGNDEVCLTKSNLTEVNINAFCHFDNNTFIPFDLFPGLAGSITFISGQIGNFVDVWKLCTFSGINIEFSSLPFQKYPPTQHTFHNTEREFISSEIIKLSHKKVIEQCEHVGGEFLSTIVFAFKKGRIISNDFKSKGT</sequence>
<dbReference type="PANTHER" id="PTHR34239">
    <property type="entry name" value="APPLE DOMAIN-CONTAINING PROTEIN"/>
    <property type="match status" value="1"/>
</dbReference>
<dbReference type="Proteomes" id="UP001347796">
    <property type="component" value="Unassembled WGS sequence"/>
</dbReference>
<protein>
    <submittedName>
        <fullName evidence="2">Uncharacterized protein</fullName>
    </submittedName>
</protein>
<evidence type="ECO:0000256" key="1">
    <source>
        <dbReference type="SAM" id="MobiDB-lite"/>
    </source>
</evidence>
<name>A0AAN8JJ08_PATCE</name>
<reference evidence="2 3" key="1">
    <citation type="submission" date="2024-01" db="EMBL/GenBank/DDBJ databases">
        <title>The genome of the rayed Mediterranean limpet Patella caerulea (Linnaeus, 1758).</title>
        <authorList>
            <person name="Anh-Thu Weber A."/>
            <person name="Halstead-Nussloch G."/>
        </authorList>
    </citation>
    <scope>NUCLEOTIDE SEQUENCE [LARGE SCALE GENOMIC DNA]</scope>
    <source>
        <strain evidence="2">AATW-2023a</strain>
        <tissue evidence="2">Whole specimen</tissue>
    </source>
</reference>
<dbReference type="EMBL" id="JAZGQO010000009">
    <property type="protein sequence ID" value="KAK6178322.1"/>
    <property type="molecule type" value="Genomic_DNA"/>
</dbReference>
<accession>A0AAN8JJ08</accession>